<dbReference type="InterPro" id="IPR002305">
    <property type="entry name" value="aa-tRNA-synth_Ic"/>
</dbReference>
<feature type="compositionally biased region" description="Polar residues" evidence="15">
    <location>
        <begin position="16"/>
        <end position="28"/>
    </location>
</feature>
<name>A0A091D204_FUKDA</name>
<evidence type="ECO:0000256" key="5">
    <source>
        <dbReference type="ARBA" id="ARBA00022741"/>
    </source>
</evidence>
<accession>A0A091D204</accession>
<keyword evidence="17" id="KW-1185">Reference proteome</keyword>
<dbReference type="GO" id="GO:0004830">
    <property type="term" value="F:tryptophan-tRNA ligase activity"/>
    <property type="evidence" value="ECO:0007669"/>
    <property type="project" value="UniProtKB-EC"/>
</dbReference>
<keyword evidence="5 14" id="KW-0547">Nucleotide-binding</keyword>
<evidence type="ECO:0000256" key="7">
    <source>
        <dbReference type="ARBA" id="ARBA00022917"/>
    </source>
</evidence>
<dbReference type="GO" id="GO:0005759">
    <property type="term" value="C:mitochondrial matrix"/>
    <property type="evidence" value="ECO:0007669"/>
    <property type="project" value="UniProtKB-SubCell"/>
</dbReference>
<dbReference type="GO" id="GO:0070183">
    <property type="term" value="P:mitochondrial tryptophanyl-tRNA aminoacylation"/>
    <property type="evidence" value="ECO:0007669"/>
    <property type="project" value="TreeGrafter"/>
</dbReference>
<sequence>MRMHSARKEQRDQDWLSVTSSSTRQPRPSQDGAVRNEESAWEPERHPGTSQRTRSCFPSPGHHLAFRDGFPSFTHLSSRSDYGLITVLTAMLRRRGQGNCLRRSVLKISVLEEIIDAGGDFSMLLYFQVIMESDKKNNAKDSMKRVFSGIQPTGILHLGNYLGAIESWVKLQDQYNTVLYSIVDLHSLTVPQDPATLRQSILDMTAALLACGINPEKSILFQQSQVSEHTQLSWILTCMVRLPRLQHLHQWKAKAAQQKRDGTVGLLTYPVLQAADVLSYKSTHVPVGEDQVQHMELIQDLAQGFNKKYGHFFPVPQSILTPMKKVKSLRDPSAKMSKSDPDKLATVRITDSPEEIVSKFRKAVTDFTSEVTYDPASRGGVSNLVAIHAAVTGLSVDEVVQSSVGTDTAHYKQVVADAVIEKFAPIKREIEKLKIDKDYLEKILRTGSAKAKELAYPVIQEVKKLVGIL</sequence>
<dbReference type="FunFam" id="1.10.240.10:FF:000002">
    <property type="entry name" value="Tryptophan--tRNA ligase"/>
    <property type="match status" value="1"/>
</dbReference>
<dbReference type="PROSITE" id="PS00178">
    <property type="entry name" value="AA_TRNA_LIGASE_I"/>
    <property type="match status" value="1"/>
</dbReference>
<dbReference type="InterPro" id="IPR014729">
    <property type="entry name" value="Rossmann-like_a/b/a_fold"/>
</dbReference>
<evidence type="ECO:0000256" key="4">
    <source>
        <dbReference type="ARBA" id="ARBA00022598"/>
    </source>
</evidence>
<feature type="region of interest" description="Disordered" evidence="15">
    <location>
        <begin position="1"/>
        <end position="58"/>
    </location>
</feature>
<dbReference type="EC" id="6.1.1.2" evidence="3"/>
<keyword evidence="8 14" id="KW-0030">Aminoacyl-tRNA synthetase</keyword>
<evidence type="ECO:0000256" key="14">
    <source>
        <dbReference type="RuleBase" id="RU363036"/>
    </source>
</evidence>
<evidence type="ECO:0000313" key="16">
    <source>
        <dbReference type="EMBL" id="KFO25027.1"/>
    </source>
</evidence>
<comment type="similarity">
    <text evidence="2 14">Belongs to the class-I aminoacyl-tRNA synthetase family.</text>
</comment>
<evidence type="ECO:0000256" key="2">
    <source>
        <dbReference type="ARBA" id="ARBA00005594"/>
    </source>
</evidence>
<dbReference type="InterPro" id="IPR001412">
    <property type="entry name" value="aa-tRNA-synth_I_CS"/>
</dbReference>
<feature type="compositionally biased region" description="Basic and acidic residues" evidence="15">
    <location>
        <begin position="1"/>
        <end position="14"/>
    </location>
</feature>
<dbReference type="InterPro" id="IPR050203">
    <property type="entry name" value="Trp-tRNA_synthetase"/>
</dbReference>
<dbReference type="CDD" id="cd00806">
    <property type="entry name" value="TrpRS_core"/>
    <property type="match status" value="1"/>
</dbReference>
<dbReference type="GO" id="GO:0005524">
    <property type="term" value="F:ATP binding"/>
    <property type="evidence" value="ECO:0007669"/>
    <property type="project" value="UniProtKB-KW"/>
</dbReference>
<dbReference type="Gene3D" id="1.10.240.10">
    <property type="entry name" value="Tyrosyl-Transfer RNA Synthetase"/>
    <property type="match status" value="1"/>
</dbReference>
<organism evidence="16 17">
    <name type="scientific">Fukomys damarensis</name>
    <name type="common">Damaraland mole rat</name>
    <name type="synonym">Cryptomys damarensis</name>
    <dbReference type="NCBI Taxonomy" id="885580"/>
    <lineage>
        <taxon>Eukaryota</taxon>
        <taxon>Metazoa</taxon>
        <taxon>Chordata</taxon>
        <taxon>Craniata</taxon>
        <taxon>Vertebrata</taxon>
        <taxon>Euteleostomi</taxon>
        <taxon>Mammalia</taxon>
        <taxon>Eutheria</taxon>
        <taxon>Euarchontoglires</taxon>
        <taxon>Glires</taxon>
        <taxon>Rodentia</taxon>
        <taxon>Hystricomorpha</taxon>
        <taxon>Bathyergidae</taxon>
        <taxon>Fukomys</taxon>
    </lineage>
</organism>
<evidence type="ECO:0000256" key="13">
    <source>
        <dbReference type="ARBA" id="ARBA00080951"/>
    </source>
</evidence>
<dbReference type="NCBIfam" id="TIGR00233">
    <property type="entry name" value="trpS"/>
    <property type="match status" value="1"/>
</dbReference>
<dbReference type="SUPFAM" id="SSF52374">
    <property type="entry name" value="Nucleotidylyl transferase"/>
    <property type="match status" value="1"/>
</dbReference>
<comment type="catalytic activity">
    <reaction evidence="10">
        <text>tRNA(Trp) + L-tryptophan + ATP = L-tryptophyl-tRNA(Trp) + AMP + diphosphate + H(+)</text>
        <dbReference type="Rhea" id="RHEA:24080"/>
        <dbReference type="Rhea" id="RHEA-COMP:9671"/>
        <dbReference type="Rhea" id="RHEA-COMP:9705"/>
        <dbReference type="ChEBI" id="CHEBI:15378"/>
        <dbReference type="ChEBI" id="CHEBI:30616"/>
        <dbReference type="ChEBI" id="CHEBI:33019"/>
        <dbReference type="ChEBI" id="CHEBI:57912"/>
        <dbReference type="ChEBI" id="CHEBI:78442"/>
        <dbReference type="ChEBI" id="CHEBI:78535"/>
        <dbReference type="ChEBI" id="CHEBI:456215"/>
        <dbReference type="EC" id="6.1.1.2"/>
    </reaction>
</comment>
<dbReference type="FunFam" id="3.40.50.620:FF:000082">
    <property type="entry name" value="MSW1p Mitochondrial tryptophanyl-tRNA synthetase"/>
    <property type="match status" value="1"/>
</dbReference>
<evidence type="ECO:0000256" key="1">
    <source>
        <dbReference type="ARBA" id="ARBA00004305"/>
    </source>
</evidence>
<reference evidence="16 17" key="1">
    <citation type="submission" date="2013-11" db="EMBL/GenBank/DDBJ databases">
        <title>The Damaraland mole rat (Fukomys damarensis) genome and evolution of African mole rats.</title>
        <authorList>
            <person name="Gladyshev V.N."/>
            <person name="Fang X."/>
        </authorList>
    </citation>
    <scope>NUCLEOTIDE SEQUENCE [LARGE SCALE GENOMIC DNA]</scope>
    <source>
        <tissue evidence="16">Liver</tissue>
    </source>
</reference>
<dbReference type="InterPro" id="IPR002306">
    <property type="entry name" value="Trp-tRNA-ligase"/>
</dbReference>
<evidence type="ECO:0000256" key="6">
    <source>
        <dbReference type="ARBA" id="ARBA00022840"/>
    </source>
</evidence>
<protein>
    <recommendedName>
        <fullName evidence="12">Tryptophan--tRNA ligase, mitochondrial</fullName>
        <ecNumber evidence="3">6.1.1.2</ecNumber>
    </recommendedName>
    <alternativeName>
        <fullName evidence="13">(Mt)TrpRS</fullName>
    </alternativeName>
    <alternativeName>
        <fullName evidence="9">Tryptophanyl-tRNA synthetase</fullName>
    </alternativeName>
</protein>
<gene>
    <name evidence="16" type="ORF">H920_13572</name>
</gene>
<dbReference type="PANTHER" id="PTHR43766">
    <property type="entry name" value="TRYPTOPHAN--TRNA LIGASE, MITOCHONDRIAL"/>
    <property type="match status" value="1"/>
</dbReference>
<dbReference type="InterPro" id="IPR024109">
    <property type="entry name" value="Trp-tRNA-ligase_bac-type"/>
</dbReference>
<dbReference type="Gene3D" id="3.40.50.620">
    <property type="entry name" value="HUPs"/>
    <property type="match status" value="1"/>
</dbReference>
<proteinExistence type="inferred from homology"/>
<keyword evidence="6 14" id="KW-0067">ATP-binding</keyword>
<evidence type="ECO:0000313" key="17">
    <source>
        <dbReference type="Proteomes" id="UP000028990"/>
    </source>
</evidence>
<dbReference type="AlphaFoldDB" id="A0A091D204"/>
<comment type="function">
    <text evidence="11">Catalyzes the attachment of tryptophan to tRNA(Trp) in a two-step reaction: tryptophan is first activated by ATP to form Trp-AMP and then transferred to the acceptor end of tRNA(Trp).</text>
</comment>
<evidence type="ECO:0000256" key="11">
    <source>
        <dbReference type="ARBA" id="ARBA00059972"/>
    </source>
</evidence>
<evidence type="ECO:0000256" key="8">
    <source>
        <dbReference type="ARBA" id="ARBA00023146"/>
    </source>
</evidence>
<keyword evidence="7 14" id="KW-0648">Protein biosynthesis</keyword>
<dbReference type="Proteomes" id="UP000028990">
    <property type="component" value="Unassembled WGS sequence"/>
</dbReference>
<dbReference type="EMBL" id="KN123439">
    <property type="protein sequence ID" value="KFO25027.1"/>
    <property type="molecule type" value="Genomic_DNA"/>
</dbReference>
<evidence type="ECO:0000256" key="3">
    <source>
        <dbReference type="ARBA" id="ARBA00013161"/>
    </source>
</evidence>
<dbReference type="eggNOG" id="KOG2713">
    <property type="taxonomic scope" value="Eukaryota"/>
</dbReference>
<dbReference type="PANTHER" id="PTHR43766:SF1">
    <property type="entry name" value="TRYPTOPHAN--TRNA LIGASE, MITOCHONDRIAL"/>
    <property type="match status" value="1"/>
</dbReference>
<evidence type="ECO:0000256" key="15">
    <source>
        <dbReference type="SAM" id="MobiDB-lite"/>
    </source>
</evidence>
<comment type="subcellular location">
    <subcellularLocation>
        <location evidence="1">Mitochondrion matrix</location>
    </subcellularLocation>
</comment>
<feature type="compositionally biased region" description="Basic and acidic residues" evidence="15">
    <location>
        <begin position="34"/>
        <end position="47"/>
    </location>
</feature>
<dbReference type="PRINTS" id="PR01039">
    <property type="entry name" value="TRNASYNTHTRP"/>
</dbReference>
<evidence type="ECO:0000256" key="10">
    <source>
        <dbReference type="ARBA" id="ARBA00049929"/>
    </source>
</evidence>
<dbReference type="STRING" id="885580.ENSFDAP00000019085"/>
<keyword evidence="4 14" id="KW-0436">Ligase</keyword>
<evidence type="ECO:0000256" key="12">
    <source>
        <dbReference type="ARBA" id="ARBA00069760"/>
    </source>
</evidence>
<dbReference type="Pfam" id="PF00579">
    <property type="entry name" value="tRNA-synt_1b"/>
    <property type="match status" value="1"/>
</dbReference>
<dbReference type="HAMAP" id="MF_00140_B">
    <property type="entry name" value="Trp_tRNA_synth_B"/>
    <property type="match status" value="1"/>
</dbReference>
<evidence type="ECO:0000256" key="9">
    <source>
        <dbReference type="ARBA" id="ARBA00030268"/>
    </source>
</evidence>